<dbReference type="EMBL" id="JOWA01000099">
    <property type="protein sequence ID" value="KEZ42414.1"/>
    <property type="molecule type" value="Genomic_DNA"/>
</dbReference>
<protein>
    <submittedName>
        <fullName evidence="2">Uncharacterized protein</fullName>
    </submittedName>
</protein>
<dbReference type="GeneID" id="27724673"/>
<name>A0A084G502_PSEDA</name>
<organism evidence="2 3">
    <name type="scientific">Pseudallescheria apiosperma</name>
    <name type="common">Scedosporium apiospermum</name>
    <dbReference type="NCBI Taxonomy" id="563466"/>
    <lineage>
        <taxon>Eukaryota</taxon>
        <taxon>Fungi</taxon>
        <taxon>Dikarya</taxon>
        <taxon>Ascomycota</taxon>
        <taxon>Pezizomycotina</taxon>
        <taxon>Sordariomycetes</taxon>
        <taxon>Hypocreomycetidae</taxon>
        <taxon>Microascales</taxon>
        <taxon>Microascaceae</taxon>
        <taxon>Scedosporium</taxon>
    </lineage>
</organism>
<dbReference type="RefSeq" id="XP_016642213.1">
    <property type="nucleotide sequence ID" value="XM_016787898.1"/>
</dbReference>
<feature type="region of interest" description="Disordered" evidence="1">
    <location>
        <begin position="1"/>
        <end position="127"/>
    </location>
</feature>
<feature type="region of interest" description="Disordered" evidence="1">
    <location>
        <begin position="179"/>
        <end position="202"/>
    </location>
</feature>
<dbReference type="OMA" id="HHNMTWE"/>
<evidence type="ECO:0000313" key="3">
    <source>
        <dbReference type="Proteomes" id="UP000028545"/>
    </source>
</evidence>
<dbReference type="OrthoDB" id="3921198at2759"/>
<dbReference type="KEGG" id="sapo:SAPIO_CDS5601"/>
<dbReference type="HOGENOM" id="CLU_029046_0_0_1"/>
<gene>
    <name evidence="2" type="ORF">SAPIO_CDS5601</name>
</gene>
<dbReference type="AlphaFoldDB" id="A0A084G502"/>
<reference evidence="2 3" key="1">
    <citation type="journal article" date="2014" name="Genome Announc.">
        <title>Draft genome sequence of the pathogenic fungus Scedosporium apiospermum.</title>
        <authorList>
            <person name="Vandeputte P."/>
            <person name="Ghamrawi S."/>
            <person name="Rechenmann M."/>
            <person name="Iltis A."/>
            <person name="Giraud S."/>
            <person name="Fleury M."/>
            <person name="Thornton C."/>
            <person name="Delhaes L."/>
            <person name="Meyer W."/>
            <person name="Papon N."/>
            <person name="Bouchara J.P."/>
        </authorList>
    </citation>
    <scope>NUCLEOTIDE SEQUENCE [LARGE SCALE GENOMIC DNA]</scope>
    <source>
        <strain evidence="2 3">IHEM 14462</strain>
    </source>
</reference>
<dbReference type="VEuPathDB" id="FungiDB:SAPIO_CDS5601"/>
<evidence type="ECO:0000313" key="2">
    <source>
        <dbReference type="EMBL" id="KEZ42414.1"/>
    </source>
</evidence>
<feature type="compositionally biased region" description="Polar residues" evidence="1">
    <location>
        <begin position="57"/>
        <end position="71"/>
    </location>
</feature>
<feature type="region of interest" description="Disordered" evidence="1">
    <location>
        <begin position="215"/>
        <end position="252"/>
    </location>
</feature>
<dbReference type="Proteomes" id="UP000028545">
    <property type="component" value="Unassembled WGS sequence"/>
</dbReference>
<feature type="compositionally biased region" description="Polar residues" evidence="1">
    <location>
        <begin position="80"/>
        <end position="100"/>
    </location>
</feature>
<feature type="compositionally biased region" description="Low complexity" evidence="1">
    <location>
        <begin position="221"/>
        <end position="235"/>
    </location>
</feature>
<comment type="caution">
    <text evidence="2">The sequence shown here is derived from an EMBL/GenBank/DDBJ whole genome shotgun (WGS) entry which is preliminary data.</text>
</comment>
<keyword evidence="3" id="KW-1185">Reference proteome</keyword>
<evidence type="ECO:0000256" key="1">
    <source>
        <dbReference type="SAM" id="MobiDB-lite"/>
    </source>
</evidence>
<accession>A0A084G502</accession>
<feature type="compositionally biased region" description="Polar residues" evidence="1">
    <location>
        <begin position="191"/>
        <end position="202"/>
    </location>
</feature>
<proteinExistence type="predicted"/>
<sequence>MHPAPSLAEAPPKTDESRSPAPPPGHGGPPGGSTQQPRPPTPTHSQSVSPPLRKDTASSISTQASGTSTAPGTARLSVEGANSNTSYSAETSPTPHQSIFSVKDGSDLSNNRRASRRRTGPLSQQQREKAALIRKLGACSECRRRRVACHPSHHNMTWEDAVKKYQKYHRSLSPNIPDIAPLTGARPISPAPTTNHSPLNHNNHVNAVFRRDSSDAMDIDSGPAQSPTQSPPQSESRLRTPLPSGKPPAVPGIDSLRAVLESHASRIFSTPHRGRYSAAQALLLYWQDDDDEVLSATVQDLADVFDKQYRYTFQKQKIPSPSDECRNPLRWLLQQITAFADDRDQRDVLKILYYNGHTYLDRNKEMVLASSRDREKASTIRWSGIQQILEEACSDTLIIMDAAYYPSPNVERKQGVLELIAAASSEEHFQLLDRCAFTRALTEELRNKARGPNHNSLTAAHLHAKLLSMYPKMIQDQNPEREWISSIPAPLHLQITGNPRLPSIQLCRLHRTSLPFAADHMGPQIHLSMRLKDDFFDIENWAEWLRVMPDGVRDVKVEGQLPLLK</sequence>